<reference evidence="1 2" key="1">
    <citation type="submission" date="2017-04" db="EMBL/GenBank/DDBJ databases">
        <authorList>
            <person name="Afonso C.L."/>
            <person name="Miller P.J."/>
            <person name="Scott M.A."/>
            <person name="Spackman E."/>
            <person name="Goraichik I."/>
            <person name="Dimitrov K.M."/>
            <person name="Suarez D.L."/>
            <person name="Swayne D.E."/>
        </authorList>
    </citation>
    <scope>NUCLEOTIDE SEQUENCE [LARGE SCALE GENOMIC DNA]</scope>
    <source>
        <strain evidence="1 2">DSM 26133</strain>
    </source>
</reference>
<proteinExistence type="predicted"/>
<dbReference type="InterPro" id="IPR036514">
    <property type="entry name" value="SGNH_hydro_sf"/>
</dbReference>
<dbReference type="EMBL" id="FWYF01000003">
    <property type="protein sequence ID" value="SMD35960.1"/>
    <property type="molecule type" value="Genomic_DNA"/>
</dbReference>
<protein>
    <recommendedName>
        <fullName evidence="3">SGNH/GDSL hydrolase family protein</fullName>
    </recommendedName>
</protein>
<dbReference type="AlphaFoldDB" id="A0A1W2GH28"/>
<keyword evidence="2" id="KW-1185">Reference proteome</keyword>
<name>A0A1W2GH28_REIFA</name>
<gene>
    <name evidence="1" type="ORF">SAMN04488029_2630</name>
</gene>
<dbReference type="STRING" id="692418.SAMN04488029_2630"/>
<dbReference type="GO" id="GO:0016788">
    <property type="term" value="F:hydrolase activity, acting on ester bonds"/>
    <property type="evidence" value="ECO:0007669"/>
    <property type="project" value="UniProtKB-ARBA"/>
</dbReference>
<dbReference type="Proteomes" id="UP000192472">
    <property type="component" value="Unassembled WGS sequence"/>
</dbReference>
<organism evidence="1 2">
    <name type="scientific">Reichenbachiella faecimaris</name>
    <dbReference type="NCBI Taxonomy" id="692418"/>
    <lineage>
        <taxon>Bacteria</taxon>
        <taxon>Pseudomonadati</taxon>
        <taxon>Bacteroidota</taxon>
        <taxon>Cytophagia</taxon>
        <taxon>Cytophagales</taxon>
        <taxon>Reichenbachiellaceae</taxon>
        <taxon>Reichenbachiella</taxon>
    </lineage>
</organism>
<accession>A0A1W2GH28</accession>
<dbReference type="Gene3D" id="3.40.50.1110">
    <property type="entry name" value="SGNH hydrolase"/>
    <property type="match status" value="1"/>
</dbReference>
<sequence length="258" mass="29574">MIQLIKRQKIWLLIVLVTWTSFVHAQKKDTLRVLFVGNSFTYFFNLPQVVSSMAETQGQVIITRQSTVGGSNLEQHWKGEKGTKTREILDNGQWDYVVFNNHSSSAIDTPESFMDYGQKFAKLVRQKGAEPVWMMTWAYKSNPLMQDAITEAYKKLASITKSDYVPCGPLYASVRSLRPDMELFHDDKHPSSNGTYLLGLAFYKYFFGLETNGIPERLTTTDIDGEKLYLIFMTPSDADFLQKLVDDFTISERRSADE</sequence>
<dbReference type="OrthoDB" id="7443339at2"/>
<dbReference type="SUPFAM" id="SSF52266">
    <property type="entry name" value="SGNH hydrolase"/>
    <property type="match status" value="1"/>
</dbReference>
<dbReference type="RefSeq" id="WP_084373301.1">
    <property type="nucleotide sequence ID" value="NZ_FWYF01000003.1"/>
</dbReference>
<evidence type="ECO:0000313" key="2">
    <source>
        <dbReference type="Proteomes" id="UP000192472"/>
    </source>
</evidence>
<evidence type="ECO:0008006" key="3">
    <source>
        <dbReference type="Google" id="ProtNLM"/>
    </source>
</evidence>
<evidence type="ECO:0000313" key="1">
    <source>
        <dbReference type="EMBL" id="SMD35960.1"/>
    </source>
</evidence>